<evidence type="ECO:0000256" key="4">
    <source>
        <dbReference type="ARBA" id="ARBA00022475"/>
    </source>
</evidence>
<keyword evidence="3" id="KW-0813">Transport</keyword>
<feature type="transmembrane region" description="Helical" evidence="10">
    <location>
        <begin position="21"/>
        <end position="39"/>
    </location>
</feature>
<keyword evidence="4" id="KW-1003">Cell membrane</keyword>
<organism evidence="11 12">
    <name type="scientific">Silvania hatchlandensis</name>
    <dbReference type="NCBI Taxonomy" id="2926469"/>
    <lineage>
        <taxon>Bacteria</taxon>
        <taxon>Pseudomonadati</taxon>
        <taxon>Pseudomonadota</taxon>
        <taxon>Gammaproteobacteria</taxon>
        <taxon>Enterobacterales</taxon>
        <taxon>Enterobacteriaceae</taxon>
        <taxon>Silvania</taxon>
    </lineage>
</organism>
<evidence type="ECO:0000256" key="3">
    <source>
        <dbReference type="ARBA" id="ARBA00022448"/>
    </source>
</evidence>
<accession>A0A9J6Q0A2</accession>
<dbReference type="Gene3D" id="3.30.1360.100">
    <property type="entry name" value="General secretion pathway protein M, EpsM"/>
    <property type="match status" value="1"/>
</dbReference>
<comment type="similarity">
    <text evidence="2">Belongs to the GSP M family.</text>
</comment>
<evidence type="ECO:0000256" key="7">
    <source>
        <dbReference type="ARBA" id="ARBA00022927"/>
    </source>
</evidence>
<evidence type="ECO:0000256" key="2">
    <source>
        <dbReference type="ARBA" id="ARBA00010637"/>
    </source>
</evidence>
<evidence type="ECO:0000256" key="5">
    <source>
        <dbReference type="ARBA" id="ARBA00022519"/>
    </source>
</evidence>
<dbReference type="GO" id="GO:0015628">
    <property type="term" value="P:protein secretion by the type II secretion system"/>
    <property type="evidence" value="ECO:0007669"/>
    <property type="project" value="InterPro"/>
</dbReference>
<keyword evidence="7" id="KW-0653">Protein transport</keyword>
<keyword evidence="8 10" id="KW-1133">Transmembrane helix</keyword>
<keyword evidence="9 10" id="KW-0472">Membrane</keyword>
<comment type="subcellular location">
    <subcellularLocation>
        <location evidence="1">Cell inner membrane</location>
        <topology evidence="1">Single-pass membrane protein</topology>
    </subcellularLocation>
</comment>
<comment type="caution">
    <text evidence="11">The sequence shown here is derived from an EMBL/GenBank/DDBJ whole genome shotgun (WGS) entry which is preliminary data.</text>
</comment>
<keyword evidence="5" id="KW-0997">Cell inner membrane</keyword>
<evidence type="ECO:0000256" key="1">
    <source>
        <dbReference type="ARBA" id="ARBA00004377"/>
    </source>
</evidence>
<dbReference type="InterPro" id="IPR023229">
    <property type="entry name" value="T2SS_M_periplasmic_sf"/>
</dbReference>
<proteinExistence type="inferred from homology"/>
<dbReference type="InterPro" id="IPR007690">
    <property type="entry name" value="T2SS_GspM"/>
</dbReference>
<name>A0A9J6Q0A2_9ENTR</name>
<dbReference type="Proteomes" id="UP001063816">
    <property type="component" value="Unassembled WGS sequence"/>
</dbReference>
<dbReference type="EMBL" id="JAMGZK010000045">
    <property type="protein sequence ID" value="MCU6664401.1"/>
    <property type="molecule type" value="Genomic_DNA"/>
</dbReference>
<keyword evidence="12" id="KW-1185">Reference proteome</keyword>
<dbReference type="AlphaFoldDB" id="A0A9J6Q0A2"/>
<protein>
    <submittedName>
        <fullName evidence="11">Type II secretion system protein M</fullName>
    </submittedName>
</protein>
<evidence type="ECO:0000256" key="10">
    <source>
        <dbReference type="SAM" id="Phobius"/>
    </source>
</evidence>
<evidence type="ECO:0000313" key="12">
    <source>
        <dbReference type="Proteomes" id="UP001063816"/>
    </source>
</evidence>
<evidence type="ECO:0000256" key="8">
    <source>
        <dbReference type="ARBA" id="ARBA00022989"/>
    </source>
</evidence>
<gene>
    <name evidence="11" type="ORF">M8014_08595</name>
</gene>
<dbReference type="GO" id="GO:0015627">
    <property type="term" value="C:type II protein secretion system complex"/>
    <property type="evidence" value="ECO:0007669"/>
    <property type="project" value="InterPro"/>
</dbReference>
<dbReference type="GO" id="GO:0005886">
    <property type="term" value="C:plasma membrane"/>
    <property type="evidence" value="ECO:0007669"/>
    <property type="project" value="UniProtKB-SubCell"/>
</dbReference>
<keyword evidence="6 10" id="KW-0812">Transmembrane</keyword>
<dbReference type="Pfam" id="PF04612">
    <property type="entry name" value="T2SSM"/>
    <property type="match status" value="1"/>
</dbReference>
<reference evidence="11" key="1">
    <citation type="submission" date="2022-05" db="EMBL/GenBank/DDBJ databases">
        <title>Description of a novel species of Leclercia; Leclercia tamurae and the Proposal for a Novel Genus Silvania gen. nov. Containing Two Novel Species Silvania hatchlandensis sp. nov. and Silvania confinis sp. nov. Isolated from the Rhizosphere of Oak.</title>
        <authorList>
            <person name="Maddock D.W."/>
            <person name="Brady C.L."/>
            <person name="Denman S."/>
            <person name="Arnold D."/>
        </authorList>
    </citation>
    <scope>NUCLEOTIDE SEQUENCE</scope>
    <source>
        <strain evidence="11">H19S6</strain>
    </source>
</reference>
<evidence type="ECO:0000313" key="11">
    <source>
        <dbReference type="EMBL" id="MCU6664401.1"/>
    </source>
</evidence>
<dbReference type="RefSeq" id="WP_271282103.1">
    <property type="nucleotide sequence ID" value="NZ_JAMGZK010000045.1"/>
</dbReference>
<evidence type="ECO:0000256" key="6">
    <source>
        <dbReference type="ARBA" id="ARBA00022692"/>
    </source>
</evidence>
<evidence type="ECO:0000256" key="9">
    <source>
        <dbReference type="ARBA" id="ARBA00023136"/>
    </source>
</evidence>
<sequence>MKERVEQLKARYQTYSAREKQLMKFCGAALCCAVVYYAGMVPLDNMIKNSQSTLKRQTETLTWMRGEINKNHLQVQQTKTDNPRSVVENSAREIQLPLNDVRQEGQSLSFIVPRVEINALKNWLREINAVSGIRLEKMKLTPVDHQSDVRAEIQLSWKKAA</sequence>
<dbReference type="SUPFAM" id="SSF103054">
    <property type="entry name" value="General secretion pathway protein M, EpsM"/>
    <property type="match status" value="1"/>
</dbReference>